<dbReference type="Proteomes" id="UP000316887">
    <property type="component" value="Unassembled WGS sequence"/>
</dbReference>
<keyword evidence="3" id="KW-0449">Lipoprotein</keyword>
<feature type="region of interest" description="Disordered" evidence="1">
    <location>
        <begin position="171"/>
        <end position="199"/>
    </location>
</feature>
<sequence length="199" mass="21652">MHFSKPSRLALLLCLCMPLPACGLHPLYKGGKSGPVAKTLGSVHVASIPGKSGYLLHGALQDRLMPEVGIRPHYQLEVEVDDRIDGLGIRRDNTVNRERRTLRARYRLIDLRDNQVVVDATASSDAGIDVVSSEYATIAAEDTALQQISENVADQIITHLALYAERRDKADRLPANSATPPASTPQNQAVQAVKPQNIS</sequence>
<accession>A0A542W2F1</accession>
<dbReference type="AlphaFoldDB" id="A0A542W2F1"/>
<comment type="caution">
    <text evidence="3">The sequence shown here is derived from an EMBL/GenBank/DDBJ whole genome shotgun (WGS) entry which is preliminary data.</text>
</comment>
<organism evidence="3 4">
    <name type="scientific">Zymomonas mobilis</name>
    <dbReference type="NCBI Taxonomy" id="542"/>
    <lineage>
        <taxon>Bacteria</taxon>
        <taxon>Pseudomonadati</taxon>
        <taxon>Pseudomonadota</taxon>
        <taxon>Alphaproteobacteria</taxon>
        <taxon>Sphingomonadales</taxon>
        <taxon>Zymomonadaceae</taxon>
        <taxon>Zymomonas</taxon>
    </lineage>
</organism>
<dbReference type="RefSeq" id="WP_141920140.1">
    <property type="nucleotide sequence ID" value="NZ_VFOF01000001.1"/>
</dbReference>
<feature type="compositionally biased region" description="Polar residues" evidence="1">
    <location>
        <begin position="186"/>
        <end position="199"/>
    </location>
</feature>
<protein>
    <submittedName>
        <fullName evidence="3">LPS-assembly lipoprotein</fullName>
    </submittedName>
</protein>
<dbReference type="EMBL" id="VFOF01000001">
    <property type="protein sequence ID" value="TQL17762.1"/>
    <property type="molecule type" value="Genomic_DNA"/>
</dbReference>
<evidence type="ECO:0000313" key="3">
    <source>
        <dbReference type="EMBL" id="TQL17762.1"/>
    </source>
</evidence>
<dbReference type="OrthoDB" id="7471538at2"/>
<dbReference type="Gene3D" id="3.30.160.150">
    <property type="entry name" value="Lipoprotein like domain"/>
    <property type="match status" value="1"/>
</dbReference>
<dbReference type="Pfam" id="PF04390">
    <property type="entry name" value="LptE"/>
    <property type="match status" value="1"/>
</dbReference>
<feature type="signal peptide" evidence="2">
    <location>
        <begin position="1"/>
        <end position="21"/>
    </location>
</feature>
<evidence type="ECO:0000256" key="1">
    <source>
        <dbReference type="SAM" id="MobiDB-lite"/>
    </source>
</evidence>
<gene>
    <name evidence="3" type="ORF">FBY58_1365</name>
</gene>
<keyword evidence="2" id="KW-0732">Signal</keyword>
<dbReference type="GO" id="GO:0043165">
    <property type="term" value="P:Gram-negative-bacterium-type cell outer membrane assembly"/>
    <property type="evidence" value="ECO:0007669"/>
    <property type="project" value="InterPro"/>
</dbReference>
<dbReference type="GO" id="GO:0019867">
    <property type="term" value="C:outer membrane"/>
    <property type="evidence" value="ECO:0007669"/>
    <property type="project" value="InterPro"/>
</dbReference>
<evidence type="ECO:0000256" key="2">
    <source>
        <dbReference type="SAM" id="SignalP"/>
    </source>
</evidence>
<dbReference type="InterPro" id="IPR007485">
    <property type="entry name" value="LPS_assembly_LptE"/>
</dbReference>
<name>A0A542W2F1_ZYMMB</name>
<feature type="compositionally biased region" description="Low complexity" evidence="1">
    <location>
        <begin position="174"/>
        <end position="185"/>
    </location>
</feature>
<proteinExistence type="predicted"/>
<feature type="chain" id="PRO_5022150771" evidence="2">
    <location>
        <begin position="22"/>
        <end position="199"/>
    </location>
</feature>
<evidence type="ECO:0000313" key="4">
    <source>
        <dbReference type="Proteomes" id="UP000316887"/>
    </source>
</evidence>
<reference evidence="3 4" key="1">
    <citation type="submission" date="2019-06" db="EMBL/GenBank/DDBJ databases">
        <title>Genome sequencing of Zymomonas mobilis strains for genetic engineering and biofuel applications.</title>
        <authorList>
            <person name="Teravest M."/>
        </authorList>
    </citation>
    <scope>NUCLEOTIDE SEQUENCE [LARGE SCALE GENOMIC DNA]</scope>
    <source>
        <strain evidence="3 4">AN0101</strain>
    </source>
</reference>